<protein>
    <recommendedName>
        <fullName evidence="4">TNFR-Cys domain-containing protein</fullName>
    </recommendedName>
</protein>
<reference evidence="2" key="2">
    <citation type="submission" date="2020-05" db="UniProtKB">
        <authorList>
            <consortium name="EnsemblMetazoa"/>
        </authorList>
    </citation>
    <scope>IDENTIFICATION</scope>
    <source>
        <strain evidence="2">WRAIR2</strain>
    </source>
</reference>
<dbReference type="Proteomes" id="UP000075884">
    <property type="component" value="Unassembled WGS sequence"/>
</dbReference>
<evidence type="ECO:0000256" key="1">
    <source>
        <dbReference type="SAM" id="SignalP"/>
    </source>
</evidence>
<dbReference type="VEuPathDB" id="VectorBase:ADIR007565"/>
<evidence type="ECO:0000313" key="2">
    <source>
        <dbReference type="EnsemblMetazoa" id="ADIR007565-PA"/>
    </source>
</evidence>
<name>A0A182NIU0_9DIPT</name>
<keyword evidence="1" id="KW-0732">Signal</keyword>
<accession>A0A182NIU0</accession>
<evidence type="ECO:0000313" key="3">
    <source>
        <dbReference type="Proteomes" id="UP000075884"/>
    </source>
</evidence>
<proteinExistence type="predicted"/>
<feature type="signal peptide" evidence="1">
    <location>
        <begin position="1"/>
        <end position="20"/>
    </location>
</feature>
<dbReference type="EnsemblMetazoa" id="ADIR007565-RA">
    <property type="protein sequence ID" value="ADIR007565-PA"/>
    <property type="gene ID" value="ADIR007565"/>
</dbReference>
<sequence length="83" mass="9276">MKYFLAALLLVVAVAQLSSGACYPLTTSCSSCMQPLPVDYRVDYVYPVKCKSCEQKCCPMGYKREGCRCVPDCACLRQLVSRY</sequence>
<evidence type="ECO:0008006" key="4">
    <source>
        <dbReference type="Google" id="ProtNLM"/>
    </source>
</evidence>
<keyword evidence="3" id="KW-1185">Reference proteome</keyword>
<feature type="chain" id="PRO_5008129916" description="TNFR-Cys domain-containing protein" evidence="1">
    <location>
        <begin position="21"/>
        <end position="83"/>
    </location>
</feature>
<dbReference type="AlphaFoldDB" id="A0A182NIU0"/>
<reference evidence="3" key="1">
    <citation type="submission" date="2013-03" db="EMBL/GenBank/DDBJ databases">
        <title>The Genome Sequence of Anopheles dirus WRAIR2.</title>
        <authorList>
            <consortium name="The Broad Institute Genomics Platform"/>
            <person name="Neafsey D.E."/>
            <person name="Walton C."/>
            <person name="Walker B."/>
            <person name="Young S.K."/>
            <person name="Zeng Q."/>
            <person name="Gargeya S."/>
            <person name="Fitzgerald M."/>
            <person name="Haas B."/>
            <person name="Abouelleil A."/>
            <person name="Allen A.W."/>
            <person name="Alvarado L."/>
            <person name="Arachchi H.M."/>
            <person name="Berlin A.M."/>
            <person name="Chapman S.B."/>
            <person name="Gainer-Dewar J."/>
            <person name="Goldberg J."/>
            <person name="Griggs A."/>
            <person name="Gujja S."/>
            <person name="Hansen M."/>
            <person name="Howarth C."/>
            <person name="Imamovic A."/>
            <person name="Ireland A."/>
            <person name="Larimer J."/>
            <person name="McCowan C."/>
            <person name="Murphy C."/>
            <person name="Pearson M."/>
            <person name="Poon T.W."/>
            <person name="Priest M."/>
            <person name="Roberts A."/>
            <person name="Saif S."/>
            <person name="Shea T."/>
            <person name="Sisk P."/>
            <person name="Sykes S."/>
            <person name="Wortman J."/>
            <person name="Nusbaum C."/>
            <person name="Birren B."/>
        </authorList>
    </citation>
    <scope>NUCLEOTIDE SEQUENCE [LARGE SCALE GENOMIC DNA]</scope>
    <source>
        <strain evidence="3">WRAIR2</strain>
    </source>
</reference>
<organism evidence="2 3">
    <name type="scientific">Anopheles dirus</name>
    <dbReference type="NCBI Taxonomy" id="7168"/>
    <lineage>
        <taxon>Eukaryota</taxon>
        <taxon>Metazoa</taxon>
        <taxon>Ecdysozoa</taxon>
        <taxon>Arthropoda</taxon>
        <taxon>Hexapoda</taxon>
        <taxon>Insecta</taxon>
        <taxon>Pterygota</taxon>
        <taxon>Neoptera</taxon>
        <taxon>Endopterygota</taxon>
        <taxon>Diptera</taxon>
        <taxon>Nematocera</taxon>
        <taxon>Culicoidea</taxon>
        <taxon>Culicidae</taxon>
        <taxon>Anophelinae</taxon>
        <taxon>Anopheles</taxon>
    </lineage>
</organism>
<dbReference type="PROSITE" id="PS51257">
    <property type="entry name" value="PROKAR_LIPOPROTEIN"/>
    <property type="match status" value="1"/>
</dbReference>